<gene>
    <name evidence="1" type="ORF">TS85_05285</name>
</gene>
<organism evidence="1 2">
    <name type="scientific">Sphingomonas hengshuiensis</name>
    <dbReference type="NCBI Taxonomy" id="1609977"/>
    <lineage>
        <taxon>Bacteria</taxon>
        <taxon>Pseudomonadati</taxon>
        <taxon>Pseudomonadota</taxon>
        <taxon>Alphaproteobacteria</taxon>
        <taxon>Sphingomonadales</taxon>
        <taxon>Sphingomonadaceae</taxon>
        <taxon>Sphingomonas</taxon>
    </lineage>
</organism>
<dbReference type="EMBL" id="CP010836">
    <property type="protein sequence ID" value="AJP71319.1"/>
    <property type="molecule type" value="Genomic_DNA"/>
</dbReference>
<dbReference type="RefSeq" id="WP_044330855.1">
    <property type="nucleotide sequence ID" value="NZ_CP010836.1"/>
</dbReference>
<sequence length="82" mass="9071">MQVERLEWPEPLERLIGAVQDNYQKPNHSPFPLSSVGQSNKELLAELKEVFGSIKAAVRAAGENHIRFVGTTVGREAVASRD</sequence>
<evidence type="ECO:0000313" key="2">
    <source>
        <dbReference type="Proteomes" id="UP000032300"/>
    </source>
</evidence>
<dbReference type="OrthoDB" id="8478961at2"/>
<keyword evidence="2" id="KW-1185">Reference proteome</keyword>
<dbReference type="KEGG" id="sphi:TS85_05285"/>
<dbReference type="AlphaFoldDB" id="A0A7U4LEC0"/>
<evidence type="ECO:0000313" key="1">
    <source>
        <dbReference type="EMBL" id="AJP71319.1"/>
    </source>
</evidence>
<reference evidence="1 2" key="2">
    <citation type="submission" date="2015-02" db="EMBL/GenBank/DDBJ databases">
        <title>The complete genome of Sphingomonas hengshuiensis sp. WHSC-8 isolated from soil of Hengshui Lake.</title>
        <authorList>
            <person name="Wei S."/>
            <person name="Guo J."/>
            <person name="Su C."/>
            <person name="Wu R."/>
            <person name="Zhang Z."/>
            <person name="Liang K."/>
            <person name="Li H."/>
            <person name="Wang T."/>
            <person name="Liu H."/>
            <person name="Zhang C."/>
            <person name="Li Z."/>
            <person name="Wang Q."/>
            <person name="Meng J."/>
        </authorList>
    </citation>
    <scope>NUCLEOTIDE SEQUENCE [LARGE SCALE GENOMIC DNA]</scope>
    <source>
        <strain evidence="1 2">WHSC-8</strain>
    </source>
</reference>
<protein>
    <submittedName>
        <fullName evidence="1">Uncharacterized protein</fullName>
    </submittedName>
</protein>
<name>A0A7U4LEC0_9SPHN</name>
<accession>A0A7U4LEC0</accession>
<reference evidence="1 2" key="1">
    <citation type="journal article" date="2015" name="Int. J. Syst. Evol. Microbiol.">
        <title>Sphingomonas hengshuiensis sp. nov., isolated from lake wetland.</title>
        <authorList>
            <person name="Wei S."/>
            <person name="Wang T."/>
            <person name="Liu H."/>
            <person name="Zhang C."/>
            <person name="Guo J."/>
            <person name="Wang Q."/>
            <person name="Liang K."/>
            <person name="Zhang Z."/>
        </authorList>
    </citation>
    <scope>NUCLEOTIDE SEQUENCE [LARGE SCALE GENOMIC DNA]</scope>
    <source>
        <strain evidence="1 2">WHSC-8</strain>
    </source>
</reference>
<proteinExistence type="predicted"/>
<dbReference type="Proteomes" id="UP000032300">
    <property type="component" value="Chromosome"/>
</dbReference>